<feature type="domain" description="Histidine kinase" evidence="9">
    <location>
        <begin position="131"/>
        <end position="351"/>
    </location>
</feature>
<dbReference type="RefSeq" id="WP_014809185.1">
    <property type="nucleotide sequence ID" value="NC_018025.1"/>
</dbReference>
<dbReference type="Pfam" id="PF02518">
    <property type="entry name" value="HATPase_c"/>
    <property type="match status" value="1"/>
</dbReference>
<dbReference type="GO" id="GO:0000155">
    <property type="term" value="F:phosphorelay sensor kinase activity"/>
    <property type="evidence" value="ECO:0007669"/>
    <property type="project" value="InterPro"/>
</dbReference>
<dbReference type="SUPFAM" id="SSF47384">
    <property type="entry name" value="Homodimeric domain of signal transducing histidine kinase"/>
    <property type="match status" value="1"/>
</dbReference>
<dbReference type="Proteomes" id="UP000006055">
    <property type="component" value="Chromosome"/>
</dbReference>
<dbReference type="InterPro" id="IPR036890">
    <property type="entry name" value="HATPase_C_sf"/>
</dbReference>
<keyword evidence="11" id="KW-1185">Reference proteome</keyword>
<dbReference type="GO" id="GO:0005524">
    <property type="term" value="F:ATP binding"/>
    <property type="evidence" value="ECO:0007669"/>
    <property type="project" value="UniProtKB-KW"/>
</dbReference>
<evidence type="ECO:0000256" key="1">
    <source>
        <dbReference type="ARBA" id="ARBA00000085"/>
    </source>
</evidence>
<dbReference type="PANTHER" id="PTHR43065">
    <property type="entry name" value="SENSOR HISTIDINE KINASE"/>
    <property type="match status" value="1"/>
</dbReference>
<evidence type="ECO:0000259" key="9">
    <source>
        <dbReference type="PROSITE" id="PS50109"/>
    </source>
</evidence>
<keyword evidence="3" id="KW-0597">Phosphoprotein</keyword>
<reference evidence="11" key="1">
    <citation type="submission" date="2012-06" db="EMBL/GenBank/DDBJ databases">
        <title>Complete sequence of chromosome of Desulfomonile tiedjei DSM 6799.</title>
        <authorList>
            <person name="Lucas S."/>
            <person name="Copeland A."/>
            <person name="Lapidus A."/>
            <person name="Glavina del Rio T."/>
            <person name="Dalin E."/>
            <person name="Tice H."/>
            <person name="Bruce D."/>
            <person name="Goodwin L."/>
            <person name="Pitluck S."/>
            <person name="Peters L."/>
            <person name="Ovchinnikova G."/>
            <person name="Zeytun A."/>
            <person name="Lu M."/>
            <person name="Kyrpides N."/>
            <person name="Mavromatis K."/>
            <person name="Ivanova N."/>
            <person name="Brettin T."/>
            <person name="Detter J.C."/>
            <person name="Han C."/>
            <person name="Larimer F."/>
            <person name="Land M."/>
            <person name="Hauser L."/>
            <person name="Markowitz V."/>
            <person name="Cheng J.-F."/>
            <person name="Hugenholtz P."/>
            <person name="Woyke T."/>
            <person name="Wu D."/>
            <person name="Spring S."/>
            <person name="Schroeder M."/>
            <person name="Brambilla E."/>
            <person name="Klenk H.-P."/>
            <person name="Eisen J.A."/>
        </authorList>
    </citation>
    <scope>NUCLEOTIDE SEQUENCE [LARGE SCALE GENOMIC DNA]</scope>
    <source>
        <strain evidence="11">ATCC 49306 / DSM 6799 / DCB-1</strain>
    </source>
</reference>
<keyword evidence="8" id="KW-0902">Two-component regulatory system</keyword>
<dbReference type="InterPro" id="IPR004358">
    <property type="entry name" value="Sig_transdc_His_kin-like_C"/>
</dbReference>
<dbReference type="InterPro" id="IPR000014">
    <property type="entry name" value="PAS"/>
</dbReference>
<comment type="catalytic activity">
    <reaction evidence="1">
        <text>ATP + protein L-histidine = ADP + protein N-phospho-L-histidine.</text>
        <dbReference type="EC" id="2.7.13.3"/>
    </reaction>
</comment>
<dbReference type="HOGENOM" id="CLU_645174_0_0_7"/>
<evidence type="ECO:0000256" key="8">
    <source>
        <dbReference type="ARBA" id="ARBA00023012"/>
    </source>
</evidence>
<keyword evidence="5" id="KW-0547">Nucleotide-binding</keyword>
<sequence>MNREVSSENELLCRSVRKSGSGFIVTDKSGRILLSNPSAQRILNCDFAIKGLNISEVTNNGISVSPSLREREGRFIVPLGSHERIIEYSLEFLPQDDAYFILLRDVTRTEDLEKRRLDLQQLSTMEKMARKLSHEIRDPLAVIFAGLQLLETSSSLNRGDVENLRFVLEAARSVVAVVNRFSEVLMPVEDAPSRINVAKLLAECAGHFDASASSKGIQLRRVAGPETWILGHEAAITRAMSHIVLNALEACKSGDTITIGHRTIDRSKISSVLPGYSGSVVGIFVQDTGPGLSADLTVTSVFRPFVTTKKKAMGLGLAAARDIVECHGGVISFSSWIPGATVLEILLPTADRPHCRHISNPHHARDCHTCEVRYGEDPQFCWAIKGREYRTRTGSWCPECLECEYFKSHNLGLYFDQKSDSERLR</sequence>
<dbReference type="SMART" id="SM00387">
    <property type="entry name" value="HATPase_c"/>
    <property type="match status" value="1"/>
</dbReference>
<dbReference type="PRINTS" id="PR00344">
    <property type="entry name" value="BCTRLSENSOR"/>
</dbReference>
<evidence type="ECO:0000256" key="7">
    <source>
        <dbReference type="ARBA" id="ARBA00022840"/>
    </source>
</evidence>
<dbReference type="Gene3D" id="1.10.287.130">
    <property type="match status" value="1"/>
</dbReference>
<dbReference type="InterPro" id="IPR005467">
    <property type="entry name" value="His_kinase_dom"/>
</dbReference>
<gene>
    <name evidence="10" type="ordered locus">Desti_1321</name>
</gene>
<dbReference type="Gene3D" id="3.30.450.20">
    <property type="entry name" value="PAS domain"/>
    <property type="match status" value="1"/>
</dbReference>
<evidence type="ECO:0000256" key="2">
    <source>
        <dbReference type="ARBA" id="ARBA00012438"/>
    </source>
</evidence>
<dbReference type="SUPFAM" id="SSF55874">
    <property type="entry name" value="ATPase domain of HSP90 chaperone/DNA topoisomerase II/histidine kinase"/>
    <property type="match status" value="1"/>
</dbReference>
<evidence type="ECO:0000256" key="3">
    <source>
        <dbReference type="ARBA" id="ARBA00022553"/>
    </source>
</evidence>
<dbReference type="KEGG" id="dti:Desti_1321"/>
<dbReference type="EMBL" id="CP003360">
    <property type="protein sequence ID" value="AFM24034.1"/>
    <property type="molecule type" value="Genomic_DNA"/>
</dbReference>
<keyword evidence="7" id="KW-0067">ATP-binding</keyword>
<evidence type="ECO:0000256" key="5">
    <source>
        <dbReference type="ARBA" id="ARBA00022741"/>
    </source>
</evidence>
<dbReference type="AlphaFoldDB" id="I4C393"/>
<evidence type="ECO:0000256" key="6">
    <source>
        <dbReference type="ARBA" id="ARBA00022777"/>
    </source>
</evidence>
<dbReference type="OrthoDB" id="9773941at2"/>
<evidence type="ECO:0000313" key="10">
    <source>
        <dbReference type="EMBL" id="AFM24034.1"/>
    </source>
</evidence>
<dbReference type="Gene3D" id="3.30.565.10">
    <property type="entry name" value="Histidine kinase-like ATPase, C-terminal domain"/>
    <property type="match status" value="1"/>
</dbReference>
<protein>
    <recommendedName>
        <fullName evidence="2">histidine kinase</fullName>
        <ecNumber evidence="2">2.7.13.3</ecNumber>
    </recommendedName>
</protein>
<dbReference type="CDD" id="cd00082">
    <property type="entry name" value="HisKA"/>
    <property type="match status" value="1"/>
</dbReference>
<name>I4C393_DESTA</name>
<dbReference type="InterPro" id="IPR003594">
    <property type="entry name" value="HATPase_dom"/>
</dbReference>
<keyword evidence="6 10" id="KW-0418">Kinase</keyword>
<dbReference type="PROSITE" id="PS50109">
    <property type="entry name" value="HIS_KIN"/>
    <property type="match status" value="1"/>
</dbReference>
<proteinExistence type="predicted"/>
<accession>I4C393</accession>
<organism evidence="10 11">
    <name type="scientific">Desulfomonile tiedjei (strain ATCC 49306 / DSM 6799 / DCB-1)</name>
    <dbReference type="NCBI Taxonomy" id="706587"/>
    <lineage>
        <taxon>Bacteria</taxon>
        <taxon>Pseudomonadati</taxon>
        <taxon>Thermodesulfobacteriota</taxon>
        <taxon>Desulfomonilia</taxon>
        <taxon>Desulfomonilales</taxon>
        <taxon>Desulfomonilaceae</taxon>
        <taxon>Desulfomonile</taxon>
    </lineage>
</organism>
<evidence type="ECO:0000313" key="11">
    <source>
        <dbReference type="Proteomes" id="UP000006055"/>
    </source>
</evidence>
<keyword evidence="4" id="KW-0808">Transferase</keyword>
<evidence type="ECO:0000256" key="4">
    <source>
        <dbReference type="ARBA" id="ARBA00022679"/>
    </source>
</evidence>
<dbReference type="STRING" id="706587.Desti_1321"/>
<dbReference type="PANTHER" id="PTHR43065:SF10">
    <property type="entry name" value="PEROXIDE STRESS-ACTIVATED HISTIDINE KINASE MAK3"/>
    <property type="match status" value="1"/>
</dbReference>
<dbReference type="InterPro" id="IPR036097">
    <property type="entry name" value="HisK_dim/P_sf"/>
</dbReference>
<dbReference type="EC" id="2.7.13.3" evidence="2"/>
<dbReference type="InterPro" id="IPR003661">
    <property type="entry name" value="HisK_dim/P_dom"/>
</dbReference>
<dbReference type="eggNOG" id="COG3852">
    <property type="taxonomic scope" value="Bacteria"/>
</dbReference>
<dbReference type="CDD" id="cd00130">
    <property type="entry name" value="PAS"/>
    <property type="match status" value="1"/>
</dbReference>